<sequence length="38" mass="3913">MNPKSNGGSGTAENGQVLCRGCNIDKSNKVPTPKPQGQ</sequence>
<protein>
    <submittedName>
        <fullName evidence="2">HNH endonuclease</fullName>
    </submittedName>
</protein>
<dbReference type="GO" id="GO:0004519">
    <property type="term" value="F:endonuclease activity"/>
    <property type="evidence" value="ECO:0007669"/>
    <property type="project" value="UniProtKB-KW"/>
</dbReference>
<dbReference type="Pfam" id="PF01844">
    <property type="entry name" value="HNH"/>
    <property type="match status" value="1"/>
</dbReference>
<organism evidence="2 3">
    <name type="scientific">Mucilaginibacter lutimaris</name>
    <dbReference type="NCBI Taxonomy" id="931629"/>
    <lineage>
        <taxon>Bacteria</taxon>
        <taxon>Pseudomonadati</taxon>
        <taxon>Bacteroidota</taxon>
        <taxon>Sphingobacteriia</taxon>
        <taxon>Sphingobacteriales</taxon>
        <taxon>Sphingobacteriaceae</taxon>
        <taxon>Mucilaginibacter</taxon>
    </lineage>
</organism>
<dbReference type="RefSeq" id="WP_377145641.1">
    <property type="nucleotide sequence ID" value="NZ_JBHTIA010000023.1"/>
</dbReference>
<gene>
    <name evidence="2" type="ORF">ACFQZI_19900</name>
</gene>
<keyword evidence="2" id="KW-0255">Endonuclease</keyword>
<evidence type="ECO:0000259" key="1">
    <source>
        <dbReference type="Pfam" id="PF01844"/>
    </source>
</evidence>
<reference evidence="3" key="1">
    <citation type="journal article" date="2019" name="Int. J. Syst. Evol. Microbiol.">
        <title>The Global Catalogue of Microorganisms (GCM) 10K type strain sequencing project: providing services to taxonomists for standard genome sequencing and annotation.</title>
        <authorList>
            <consortium name="The Broad Institute Genomics Platform"/>
            <consortium name="The Broad Institute Genome Sequencing Center for Infectious Disease"/>
            <person name="Wu L."/>
            <person name="Ma J."/>
        </authorList>
    </citation>
    <scope>NUCLEOTIDE SEQUENCE [LARGE SCALE GENOMIC DNA]</scope>
    <source>
        <strain evidence="3">CCUG 60742</strain>
    </source>
</reference>
<name>A0ABW2ZLQ0_9SPHI</name>
<proteinExistence type="predicted"/>
<evidence type="ECO:0000313" key="3">
    <source>
        <dbReference type="Proteomes" id="UP001597073"/>
    </source>
</evidence>
<keyword evidence="2" id="KW-0540">Nuclease</keyword>
<dbReference type="Proteomes" id="UP001597073">
    <property type="component" value="Unassembled WGS sequence"/>
</dbReference>
<keyword evidence="2" id="KW-0378">Hydrolase</keyword>
<accession>A0ABW2ZLQ0</accession>
<feature type="domain" description="HNH" evidence="1">
    <location>
        <begin position="2"/>
        <end position="29"/>
    </location>
</feature>
<dbReference type="CDD" id="cd00085">
    <property type="entry name" value="HNHc"/>
    <property type="match status" value="1"/>
</dbReference>
<dbReference type="Gene3D" id="1.10.30.50">
    <property type="match status" value="1"/>
</dbReference>
<dbReference type="EMBL" id="JBHTIA010000023">
    <property type="protein sequence ID" value="MFD0767128.1"/>
    <property type="molecule type" value="Genomic_DNA"/>
</dbReference>
<comment type="caution">
    <text evidence="2">The sequence shown here is derived from an EMBL/GenBank/DDBJ whole genome shotgun (WGS) entry which is preliminary data.</text>
</comment>
<dbReference type="InterPro" id="IPR002711">
    <property type="entry name" value="HNH"/>
</dbReference>
<dbReference type="InterPro" id="IPR003615">
    <property type="entry name" value="HNH_nuc"/>
</dbReference>
<keyword evidence="3" id="KW-1185">Reference proteome</keyword>
<evidence type="ECO:0000313" key="2">
    <source>
        <dbReference type="EMBL" id="MFD0767128.1"/>
    </source>
</evidence>